<evidence type="ECO:0000313" key="1">
    <source>
        <dbReference type="EMBL" id="KKO18232.1"/>
    </source>
</evidence>
<proteinExistence type="predicted"/>
<dbReference type="EMBL" id="LAQJ01000285">
    <property type="protein sequence ID" value="KKO18232.1"/>
    <property type="molecule type" value="Genomic_DNA"/>
</dbReference>
<dbReference type="AlphaFoldDB" id="A0A0M2UQT6"/>
<keyword evidence="2" id="KW-1185">Reference proteome</keyword>
<name>A0A0M2UQT6_9BACT</name>
<reference evidence="1 2" key="1">
    <citation type="journal article" date="2013" name="BMC Microbiol.">
        <title>Identification of the type II cytochrome c maturation pathway in anammox bacteria by comparative genomics.</title>
        <authorList>
            <person name="Ferousi C."/>
            <person name="Speth D.R."/>
            <person name="Reimann J."/>
            <person name="Op den Camp H.J."/>
            <person name="Allen J.W."/>
            <person name="Keltjens J.T."/>
            <person name="Jetten M.S."/>
        </authorList>
    </citation>
    <scope>NUCLEOTIDE SEQUENCE [LARGE SCALE GENOMIC DNA]</scope>
    <source>
        <strain evidence="1">RU1</strain>
    </source>
</reference>
<protein>
    <submittedName>
        <fullName evidence="1">Uncharacterized protein</fullName>
    </submittedName>
</protein>
<dbReference type="Proteomes" id="UP000034954">
    <property type="component" value="Unassembled WGS sequence"/>
</dbReference>
<comment type="caution">
    <text evidence="1">The sequence shown here is derived from an EMBL/GenBank/DDBJ whole genome shotgun (WGS) entry which is preliminary data.</text>
</comment>
<accession>A0A0M2UQT6</accession>
<evidence type="ECO:0000313" key="2">
    <source>
        <dbReference type="Proteomes" id="UP000034954"/>
    </source>
</evidence>
<gene>
    <name evidence="1" type="ORF">BROFUL_03078</name>
</gene>
<organism evidence="1 2">
    <name type="scientific">Candidatus Brocadia fulgida</name>
    <dbReference type="NCBI Taxonomy" id="380242"/>
    <lineage>
        <taxon>Bacteria</taxon>
        <taxon>Pseudomonadati</taxon>
        <taxon>Planctomycetota</taxon>
        <taxon>Candidatus Brocadiia</taxon>
        <taxon>Candidatus Brocadiales</taxon>
        <taxon>Candidatus Brocadiaceae</taxon>
        <taxon>Candidatus Brocadia</taxon>
    </lineage>
</organism>
<sequence>MLFKVLQTTSQLSLKDLMSTMGKIYRGKFLFLVRSSNRSLFRTSLFSYVASSKVSRRIIALTGHASSQNPQKIQRKASSSYVFGYLRCVSSSAPSMEMHCEGHTLAHNPQATHFSRPSFPNCNSGSPRNRVESFGRSSGYGIVAQVFGLRNRLRVSAKPFNKGKIILSFYYHDKSSD</sequence>